<dbReference type="EMBL" id="NIPV01000047">
    <property type="protein sequence ID" value="OWJ74942.1"/>
    <property type="molecule type" value="Genomic_DNA"/>
</dbReference>
<dbReference type="Pfam" id="PF00583">
    <property type="entry name" value="Acetyltransf_1"/>
    <property type="match status" value="1"/>
</dbReference>
<evidence type="ECO:0000313" key="7">
    <source>
        <dbReference type="Proteomes" id="UP000214673"/>
    </source>
</evidence>
<keyword evidence="7" id="KW-1185">Reference proteome</keyword>
<evidence type="ECO:0000313" key="4">
    <source>
        <dbReference type="EMBL" id="OWJ74942.1"/>
    </source>
</evidence>
<dbReference type="InterPro" id="IPR000182">
    <property type="entry name" value="GNAT_dom"/>
</dbReference>
<dbReference type="EMBL" id="NIPX01000004">
    <property type="protein sequence ID" value="OWJ85291.1"/>
    <property type="molecule type" value="Genomic_DNA"/>
</dbReference>
<dbReference type="Proteomes" id="UP000214673">
    <property type="component" value="Unassembled WGS sequence"/>
</dbReference>
<evidence type="ECO:0000313" key="5">
    <source>
        <dbReference type="EMBL" id="OWJ85291.1"/>
    </source>
</evidence>
<dbReference type="AlphaFoldDB" id="A0A212AUZ0"/>
<dbReference type="SUPFAM" id="SSF55729">
    <property type="entry name" value="Acyl-CoA N-acyltransferases (Nat)"/>
    <property type="match status" value="1"/>
</dbReference>
<dbReference type="PANTHER" id="PTHR43877">
    <property type="entry name" value="AMINOALKYLPHOSPHONATE N-ACETYLTRANSFERASE-RELATED-RELATED"/>
    <property type="match status" value="1"/>
</dbReference>
<dbReference type="CDD" id="cd04301">
    <property type="entry name" value="NAT_SF"/>
    <property type="match status" value="1"/>
</dbReference>
<dbReference type="RefSeq" id="WP_035745750.1">
    <property type="nucleotide sequence ID" value="NZ_CALUEG010000021.1"/>
</dbReference>
<dbReference type="PROSITE" id="PS51186">
    <property type="entry name" value="GNAT"/>
    <property type="match status" value="1"/>
</dbReference>
<dbReference type="PANTHER" id="PTHR43877:SF2">
    <property type="entry name" value="AMINOALKYLPHOSPHONATE N-ACETYLTRANSFERASE-RELATED"/>
    <property type="match status" value="1"/>
</dbReference>
<proteinExistence type="predicted"/>
<dbReference type="OrthoDB" id="9796171at2"/>
<dbReference type="Gene3D" id="3.40.630.30">
    <property type="match status" value="1"/>
</dbReference>
<dbReference type="InterPro" id="IPR050832">
    <property type="entry name" value="Bact_Acetyltransf"/>
</dbReference>
<evidence type="ECO:0000256" key="2">
    <source>
        <dbReference type="ARBA" id="ARBA00023315"/>
    </source>
</evidence>
<gene>
    <name evidence="5" type="ORF">CDV52_04985</name>
    <name evidence="4" type="ORF">CDV53_12120</name>
</gene>
<evidence type="ECO:0000256" key="1">
    <source>
        <dbReference type="ARBA" id="ARBA00022679"/>
    </source>
</evidence>
<evidence type="ECO:0000313" key="6">
    <source>
        <dbReference type="Proteomes" id="UP000196640"/>
    </source>
</evidence>
<evidence type="ECO:0000259" key="3">
    <source>
        <dbReference type="PROSITE" id="PS51186"/>
    </source>
</evidence>
<reference evidence="6 7" key="1">
    <citation type="submission" date="2016-11" db="EMBL/GenBank/DDBJ databases">
        <title>Comparison of Traditional DNA-DNA Hybridization with In Silico Genomic Analysis.</title>
        <authorList>
            <person name="Nicholson A.C."/>
            <person name="Sammons S."/>
            <person name="Humrighouse B.W."/>
            <person name="Graziano J."/>
            <person name="Lasker B."/>
            <person name="Whitney A.M."/>
            <person name="Mcquiston J.R."/>
        </authorList>
    </citation>
    <scope>NUCLEOTIDE SEQUENCE [LARGE SCALE GENOMIC DNA]</scope>
    <source>
        <strain evidence="4 7">H1892</strain>
        <strain evidence="5 6">H2381</strain>
    </source>
</reference>
<dbReference type="STRING" id="366616.CG51_08080"/>
<protein>
    <submittedName>
        <fullName evidence="5">N-acetyltransferase</fullName>
    </submittedName>
</protein>
<dbReference type="Proteomes" id="UP000196640">
    <property type="component" value="Unassembled WGS sequence"/>
</dbReference>
<keyword evidence="2" id="KW-0012">Acyltransferase</keyword>
<dbReference type="GO" id="GO:0016747">
    <property type="term" value="F:acyltransferase activity, transferring groups other than amino-acyl groups"/>
    <property type="evidence" value="ECO:0007669"/>
    <property type="project" value="InterPro"/>
</dbReference>
<comment type="caution">
    <text evidence="5">The sequence shown here is derived from an EMBL/GenBank/DDBJ whole genome shotgun (WGS) entry which is preliminary data.</text>
</comment>
<dbReference type="InterPro" id="IPR016181">
    <property type="entry name" value="Acyl_CoA_acyltransferase"/>
</dbReference>
<keyword evidence="1 5" id="KW-0808">Transferase</keyword>
<name>A0A212AUZ0_9RHOB</name>
<accession>A0A212AUZ0</accession>
<organism evidence="5 6">
    <name type="scientific">Haematobacter missouriensis</name>
    <dbReference type="NCBI Taxonomy" id="366616"/>
    <lineage>
        <taxon>Bacteria</taxon>
        <taxon>Pseudomonadati</taxon>
        <taxon>Pseudomonadota</taxon>
        <taxon>Alphaproteobacteria</taxon>
        <taxon>Rhodobacterales</taxon>
        <taxon>Paracoccaceae</taxon>
        <taxon>Haematobacter</taxon>
    </lineage>
</organism>
<sequence>MNIHIRLAEKADIAGIFNVRTSVNENVLSVAELADMGITPESVFAMIAAEPCAWVAVENETIVGFSMIAQEEGSLFAAFVLPSHEGRGVGRSLVNEAEKHLFARHTACWLETGSTTRAAGFYRRLGWSNEQDAGNGDIRLEKRRP</sequence>
<feature type="domain" description="N-acetyltransferase" evidence="3">
    <location>
        <begin position="3"/>
        <end position="145"/>
    </location>
</feature>